<dbReference type="OrthoDB" id="7629852at2"/>
<dbReference type="Gene3D" id="3.40.30.10">
    <property type="entry name" value="Glutaredoxin"/>
    <property type="match status" value="1"/>
</dbReference>
<evidence type="ECO:0000256" key="1">
    <source>
        <dbReference type="SAM" id="SignalP"/>
    </source>
</evidence>
<reference evidence="3 4" key="1">
    <citation type="submission" date="2017-06" db="EMBL/GenBank/DDBJ databases">
        <title>Description of Rhodopirellula bahusiensis sp. nov.</title>
        <authorList>
            <person name="Kizina J."/>
            <person name="Harder J."/>
        </authorList>
    </citation>
    <scope>NUCLEOTIDE SEQUENCE [LARGE SCALE GENOMIC DNA]</scope>
    <source>
        <strain evidence="3 4">SWK21</strain>
    </source>
</reference>
<keyword evidence="1" id="KW-0732">Signal</keyword>
<name>A0A2G1WCT9_9BACT</name>
<dbReference type="Proteomes" id="UP000225740">
    <property type="component" value="Unassembled WGS sequence"/>
</dbReference>
<dbReference type="SUPFAM" id="SSF52833">
    <property type="entry name" value="Thioredoxin-like"/>
    <property type="match status" value="1"/>
</dbReference>
<dbReference type="RefSeq" id="WP_099258555.1">
    <property type="nucleotide sequence ID" value="NZ_NIZW01000001.1"/>
</dbReference>
<evidence type="ECO:0000313" key="4">
    <source>
        <dbReference type="Proteomes" id="UP000225740"/>
    </source>
</evidence>
<dbReference type="EMBL" id="NIZW01000001">
    <property type="protein sequence ID" value="PHQ36848.1"/>
    <property type="molecule type" value="Genomic_DNA"/>
</dbReference>
<feature type="signal peptide" evidence="1">
    <location>
        <begin position="1"/>
        <end position="21"/>
    </location>
</feature>
<dbReference type="PANTHER" id="PTHR45663:SF11">
    <property type="entry name" value="GEO12009P1"/>
    <property type="match status" value="1"/>
</dbReference>
<dbReference type="Pfam" id="PF00085">
    <property type="entry name" value="Thioredoxin"/>
    <property type="match status" value="1"/>
</dbReference>
<accession>A0A2G1WCT9</accession>
<comment type="caution">
    <text evidence="3">The sequence shown here is derived from an EMBL/GenBank/DDBJ whole genome shotgun (WGS) entry which is preliminary data.</text>
</comment>
<protein>
    <recommendedName>
        <fullName evidence="2">Thioredoxin domain-containing protein</fullName>
    </recommendedName>
</protein>
<evidence type="ECO:0000313" key="3">
    <source>
        <dbReference type="EMBL" id="PHQ36848.1"/>
    </source>
</evidence>
<dbReference type="GeneID" id="90606732"/>
<dbReference type="AlphaFoldDB" id="A0A2G1WCT9"/>
<keyword evidence="4" id="KW-1185">Reference proteome</keyword>
<feature type="domain" description="Thioredoxin" evidence="2">
    <location>
        <begin position="28"/>
        <end position="145"/>
    </location>
</feature>
<dbReference type="GO" id="GO:0015035">
    <property type="term" value="F:protein-disulfide reductase activity"/>
    <property type="evidence" value="ECO:0007669"/>
    <property type="project" value="TreeGrafter"/>
</dbReference>
<evidence type="ECO:0000259" key="2">
    <source>
        <dbReference type="PROSITE" id="PS51352"/>
    </source>
</evidence>
<dbReference type="InterPro" id="IPR036249">
    <property type="entry name" value="Thioredoxin-like_sf"/>
</dbReference>
<feature type="chain" id="PRO_5013840991" description="Thioredoxin domain-containing protein" evidence="1">
    <location>
        <begin position="22"/>
        <end position="148"/>
    </location>
</feature>
<gene>
    <name evidence="3" type="ORF">CEE69_00115</name>
</gene>
<organism evidence="3 4">
    <name type="scientific">Rhodopirellula bahusiensis</name>
    <dbReference type="NCBI Taxonomy" id="2014065"/>
    <lineage>
        <taxon>Bacteria</taxon>
        <taxon>Pseudomonadati</taxon>
        <taxon>Planctomycetota</taxon>
        <taxon>Planctomycetia</taxon>
        <taxon>Pirellulales</taxon>
        <taxon>Pirellulaceae</taxon>
        <taxon>Rhodopirellula</taxon>
    </lineage>
</organism>
<dbReference type="PROSITE" id="PS51352">
    <property type="entry name" value="THIOREDOXIN_2"/>
    <property type="match status" value="1"/>
</dbReference>
<dbReference type="PANTHER" id="PTHR45663">
    <property type="entry name" value="GEO12009P1"/>
    <property type="match status" value="1"/>
</dbReference>
<proteinExistence type="predicted"/>
<dbReference type="GO" id="GO:0005737">
    <property type="term" value="C:cytoplasm"/>
    <property type="evidence" value="ECO:0007669"/>
    <property type="project" value="TreeGrafter"/>
</dbReference>
<dbReference type="InterPro" id="IPR013766">
    <property type="entry name" value="Thioredoxin_domain"/>
</dbReference>
<dbReference type="CDD" id="cd02947">
    <property type="entry name" value="TRX_family"/>
    <property type="match status" value="1"/>
</dbReference>
<sequence length="148" mass="16263">MKFRVFAIAVFAIGLCSFVMSQFLVGPQDVAERNPDFASTTTLVTDENYRAIVLASEKPVVLDFYGDYCPVCRQLEPQLLPVAEEHADAALFARVNVVESPELAEQYQVRAVPTLVMIHQGEVLFQSEGLSALSTLQTALQKATKPQG</sequence>